<keyword evidence="6 9" id="KW-0067">ATP-binding</keyword>
<evidence type="ECO:0000256" key="6">
    <source>
        <dbReference type="ARBA" id="ARBA00022840"/>
    </source>
</evidence>
<dbReference type="GO" id="GO:0004141">
    <property type="term" value="F:dethiobiotin synthase activity"/>
    <property type="evidence" value="ECO:0007669"/>
    <property type="project" value="UniProtKB-UniRule"/>
</dbReference>
<dbReference type="GO" id="GO:0009102">
    <property type="term" value="P:biotin biosynthetic process"/>
    <property type="evidence" value="ECO:0007669"/>
    <property type="project" value="UniProtKB-UniRule"/>
</dbReference>
<evidence type="ECO:0000313" key="10">
    <source>
        <dbReference type="EMBL" id="ADU97121.1"/>
    </source>
</evidence>
<feature type="binding site" evidence="9">
    <location>
        <begin position="164"/>
        <end position="165"/>
    </location>
    <ligand>
        <name>ATP</name>
        <dbReference type="ChEBI" id="CHEBI:30616"/>
    </ligand>
</feature>
<comment type="catalytic activity">
    <reaction evidence="8">
        <text>(7R,8S)-8-amino-7-(carboxyamino)nonanoate + ATP = (4R,5S)-dethiobiotin + ADP + phosphate + H(+)</text>
        <dbReference type="Rhea" id="RHEA:63684"/>
        <dbReference type="ChEBI" id="CHEBI:15378"/>
        <dbReference type="ChEBI" id="CHEBI:30616"/>
        <dbReference type="ChEBI" id="CHEBI:43474"/>
        <dbReference type="ChEBI" id="CHEBI:149470"/>
        <dbReference type="ChEBI" id="CHEBI:149473"/>
        <dbReference type="ChEBI" id="CHEBI:456216"/>
    </reaction>
</comment>
<evidence type="ECO:0000256" key="8">
    <source>
        <dbReference type="ARBA" id="ARBA00047386"/>
    </source>
</evidence>
<comment type="subunit">
    <text evidence="9">Homodimer.</text>
</comment>
<dbReference type="CDD" id="cd03109">
    <property type="entry name" value="DTBS"/>
    <property type="match status" value="1"/>
</dbReference>
<reference evidence="10" key="1">
    <citation type="submission" date="2011-01" db="EMBL/GenBank/DDBJ databases">
        <title>Complete sequence of chromosome of Thermovibrio ammonificans HB-1.</title>
        <authorList>
            <consortium name="US DOE Joint Genome Institute"/>
            <person name="Lucas S."/>
            <person name="Copeland A."/>
            <person name="Lapidus A."/>
            <person name="Cheng J.-F."/>
            <person name="Goodwin L."/>
            <person name="Pitluck S."/>
            <person name="Davenport K."/>
            <person name="Detter J.C."/>
            <person name="Han C."/>
            <person name="Tapia R."/>
            <person name="Land M."/>
            <person name="Hauser L."/>
            <person name="Kyrpides N."/>
            <person name="Ivanova N."/>
            <person name="Ovchinnikova G."/>
            <person name="Vetriani C."/>
            <person name="Woyke T."/>
        </authorList>
    </citation>
    <scope>NUCLEOTIDE SEQUENCE [LARGE SCALE GENOMIC DNA]</scope>
    <source>
        <strain evidence="10">HB-1</strain>
    </source>
</reference>
<comment type="caution">
    <text evidence="9">Lacks conserved residue(s) required for the propagation of feature annotation.</text>
</comment>
<dbReference type="GO" id="GO:0000287">
    <property type="term" value="F:magnesium ion binding"/>
    <property type="evidence" value="ECO:0007669"/>
    <property type="project" value="UniProtKB-UniRule"/>
</dbReference>
<dbReference type="Proteomes" id="UP000006362">
    <property type="component" value="Chromosome"/>
</dbReference>
<feature type="binding site" evidence="9">
    <location>
        <begin position="10"/>
        <end position="15"/>
    </location>
    <ligand>
        <name>ATP</name>
        <dbReference type="ChEBI" id="CHEBI:30616"/>
    </ligand>
</feature>
<comment type="cofactor">
    <cofactor evidence="9">
        <name>Mg(2+)</name>
        <dbReference type="ChEBI" id="CHEBI:18420"/>
    </cofactor>
</comment>
<dbReference type="EC" id="6.3.3.3" evidence="9"/>
<protein>
    <recommendedName>
        <fullName evidence="9">ATP-dependent dethiobiotin synthetase BioD</fullName>
        <ecNumber evidence="9">6.3.3.3</ecNumber>
    </recommendedName>
    <alternativeName>
        <fullName evidence="9">DTB synthetase</fullName>
        <shortName evidence="9">DTBS</shortName>
    </alternativeName>
    <alternativeName>
        <fullName evidence="9">Dethiobiotin synthase</fullName>
    </alternativeName>
</protein>
<dbReference type="HOGENOM" id="CLU_072551_3_1_0"/>
<evidence type="ECO:0000313" key="11">
    <source>
        <dbReference type="Proteomes" id="UP000006362"/>
    </source>
</evidence>
<comment type="function">
    <text evidence="9">Catalyzes a mechanistically unusual reaction, the ATP-dependent insertion of CO2 between the N7 and N8 nitrogen atoms of 7,8-diaminopelargonic acid (DAPA, also called 7,8-diammoniononanoate) to form a ureido ring.</text>
</comment>
<dbReference type="RefSeq" id="WP_013537907.1">
    <property type="nucleotide sequence ID" value="NC_014926.1"/>
</dbReference>
<evidence type="ECO:0000256" key="4">
    <source>
        <dbReference type="ARBA" id="ARBA00022741"/>
    </source>
</evidence>
<keyword evidence="3 9" id="KW-0479">Metal-binding</keyword>
<comment type="catalytic activity">
    <reaction evidence="9">
        <text>(7R,8S)-7,8-diammoniononanoate + CO2 + ATP = (4R,5S)-dethiobiotin + ADP + phosphate + 3 H(+)</text>
        <dbReference type="Rhea" id="RHEA:15805"/>
        <dbReference type="ChEBI" id="CHEBI:15378"/>
        <dbReference type="ChEBI" id="CHEBI:16526"/>
        <dbReference type="ChEBI" id="CHEBI:30616"/>
        <dbReference type="ChEBI" id="CHEBI:43474"/>
        <dbReference type="ChEBI" id="CHEBI:149469"/>
        <dbReference type="ChEBI" id="CHEBI:149473"/>
        <dbReference type="ChEBI" id="CHEBI:456216"/>
        <dbReference type="EC" id="6.3.3.3"/>
    </reaction>
</comment>
<sequence length="205" mass="21832">MLFVTGTDTGVGKSFFTASLVRALRGSGFNAAAFKPVETGCEPECEDALLLSRASGVYLEPVYSLKRPLAPAVAAELEGVTVDFKAVVSRIEELSALYSPLVVEGAGGVMVPITWEHTYLDLAVSLSARTVVVALNKLGVINHTLLTVGALKSAGVKVACVVLNSPNRYDESVDTNYDTLKRLLDVEVFLFSSPPDALKVVSHLF</sequence>
<dbReference type="GO" id="GO:0005829">
    <property type="term" value="C:cytosol"/>
    <property type="evidence" value="ECO:0007669"/>
    <property type="project" value="TreeGrafter"/>
</dbReference>
<feature type="binding site" evidence="9">
    <location>
        <position position="14"/>
    </location>
    <ligand>
        <name>Mg(2+)</name>
        <dbReference type="ChEBI" id="CHEBI:18420"/>
    </ligand>
</feature>
<dbReference type="PANTHER" id="PTHR43210:SF2">
    <property type="entry name" value="ATP-DEPENDENT DETHIOBIOTIN SYNTHETASE BIOD 2"/>
    <property type="match status" value="1"/>
</dbReference>
<gene>
    <name evidence="9" type="primary">bioD</name>
    <name evidence="10" type="ordered locus">Theam_1157</name>
</gene>
<dbReference type="UniPathway" id="UPA00078">
    <property type="reaction ID" value="UER00161"/>
</dbReference>
<accession>E8T2M6</accession>
<dbReference type="Pfam" id="PF13500">
    <property type="entry name" value="AAA_26"/>
    <property type="match status" value="1"/>
</dbReference>
<evidence type="ECO:0000256" key="9">
    <source>
        <dbReference type="HAMAP-Rule" id="MF_00336"/>
    </source>
</evidence>
<dbReference type="AlphaFoldDB" id="E8T2M6"/>
<comment type="subcellular location">
    <subcellularLocation>
        <location evidence="9">Cytoplasm</location>
    </subcellularLocation>
</comment>
<comment type="pathway">
    <text evidence="9">Cofactor biosynthesis; biotin biosynthesis; biotin from 7,8-diaminononanoate: step 1/2.</text>
</comment>
<dbReference type="PIRSF" id="PIRSF006755">
    <property type="entry name" value="DTB_synth"/>
    <property type="match status" value="1"/>
</dbReference>
<dbReference type="Gene3D" id="3.40.50.300">
    <property type="entry name" value="P-loop containing nucleotide triphosphate hydrolases"/>
    <property type="match status" value="1"/>
</dbReference>
<dbReference type="PANTHER" id="PTHR43210">
    <property type="entry name" value="DETHIOBIOTIN SYNTHETASE"/>
    <property type="match status" value="1"/>
</dbReference>
<evidence type="ECO:0000256" key="1">
    <source>
        <dbReference type="ARBA" id="ARBA00022490"/>
    </source>
</evidence>
<evidence type="ECO:0000256" key="5">
    <source>
        <dbReference type="ARBA" id="ARBA00022756"/>
    </source>
</evidence>
<dbReference type="GO" id="GO:0005524">
    <property type="term" value="F:ATP binding"/>
    <property type="evidence" value="ECO:0007669"/>
    <property type="project" value="UniProtKB-UniRule"/>
</dbReference>
<keyword evidence="4 9" id="KW-0547">Nucleotide-binding</keyword>
<proteinExistence type="inferred from homology"/>
<dbReference type="eggNOG" id="COG0132">
    <property type="taxonomic scope" value="Bacteria"/>
</dbReference>
<keyword evidence="7 9" id="KW-0460">Magnesium</keyword>
<name>E8T2M6_THEA1</name>
<dbReference type="HAMAP" id="MF_00336">
    <property type="entry name" value="BioD"/>
    <property type="match status" value="1"/>
</dbReference>
<evidence type="ECO:0000256" key="3">
    <source>
        <dbReference type="ARBA" id="ARBA00022723"/>
    </source>
</evidence>
<dbReference type="KEGG" id="tam:Theam_1157"/>
<dbReference type="InterPro" id="IPR027417">
    <property type="entry name" value="P-loop_NTPase"/>
</dbReference>
<feature type="binding site" evidence="9">
    <location>
        <begin position="104"/>
        <end position="107"/>
    </location>
    <ligand>
        <name>ATP</name>
        <dbReference type="ChEBI" id="CHEBI:30616"/>
    </ligand>
</feature>
<dbReference type="SUPFAM" id="SSF52540">
    <property type="entry name" value="P-loop containing nucleoside triphosphate hydrolases"/>
    <property type="match status" value="1"/>
</dbReference>
<dbReference type="InterPro" id="IPR004472">
    <property type="entry name" value="DTB_synth_BioD"/>
</dbReference>
<comment type="similarity">
    <text evidence="9">Belongs to the dethiobiotin synthetase family.</text>
</comment>
<evidence type="ECO:0000256" key="2">
    <source>
        <dbReference type="ARBA" id="ARBA00022598"/>
    </source>
</evidence>
<dbReference type="OrthoDB" id="9802097at2"/>
<feature type="binding site" evidence="9">
    <location>
        <position position="39"/>
    </location>
    <ligand>
        <name>substrate</name>
    </ligand>
</feature>
<dbReference type="STRING" id="648996.Theam_1157"/>
<feature type="active site" evidence="9">
    <location>
        <position position="35"/>
    </location>
</feature>
<organism evidence="10 11">
    <name type="scientific">Thermovibrio ammonificans (strain DSM 15698 / JCM 12110 / HB-1)</name>
    <dbReference type="NCBI Taxonomy" id="648996"/>
    <lineage>
        <taxon>Bacteria</taxon>
        <taxon>Pseudomonadati</taxon>
        <taxon>Aquificota</taxon>
        <taxon>Aquificia</taxon>
        <taxon>Desulfurobacteriales</taxon>
        <taxon>Desulfurobacteriaceae</taxon>
        <taxon>Thermovibrio</taxon>
    </lineage>
</organism>
<dbReference type="EMBL" id="CP002444">
    <property type="protein sequence ID" value="ADU97121.1"/>
    <property type="molecule type" value="Genomic_DNA"/>
</dbReference>
<keyword evidence="11" id="KW-1185">Reference proteome</keyword>
<evidence type="ECO:0000256" key="7">
    <source>
        <dbReference type="ARBA" id="ARBA00022842"/>
    </source>
</evidence>
<keyword evidence="2 9" id="KW-0436">Ligase</keyword>
<feature type="binding site" evidence="9">
    <location>
        <position position="47"/>
    </location>
    <ligand>
        <name>Mg(2+)</name>
        <dbReference type="ChEBI" id="CHEBI:18420"/>
    </ligand>
</feature>
<dbReference type="NCBIfam" id="TIGR00347">
    <property type="entry name" value="bioD"/>
    <property type="match status" value="1"/>
</dbReference>
<keyword evidence="5 9" id="KW-0093">Biotin biosynthesis</keyword>
<feature type="binding site" evidence="9">
    <location>
        <position position="104"/>
    </location>
    <ligand>
        <name>Mg(2+)</name>
        <dbReference type="ChEBI" id="CHEBI:18420"/>
    </ligand>
</feature>
<keyword evidence="1 9" id="KW-0963">Cytoplasm</keyword>
<feature type="binding site" evidence="9">
    <location>
        <position position="47"/>
    </location>
    <ligand>
        <name>ATP</name>
        <dbReference type="ChEBI" id="CHEBI:30616"/>
    </ligand>
</feature>